<dbReference type="GO" id="GO:0003677">
    <property type="term" value="F:DNA binding"/>
    <property type="evidence" value="ECO:0007669"/>
    <property type="project" value="UniProtKB-KW"/>
</dbReference>
<accession>A0A0F7IGF0</accession>
<evidence type="ECO:0000259" key="2">
    <source>
        <dbReference type="Pfam" id="PF07282"/>
    </source>
</evidence>
<protein>
    <submittedName>
        <fullName evidence="3">Transposase</fullName>
    </submittedName>
</protein>
<organism evidence="3 4">
    <name type="scientific">Geoglobus ahangari</name>
    <dbReference type="NCBI Taxonomy" id="113653"/>
    <lineage>
        <taxon>Archaea</taxon>
        <taxon>Methanobacteriati</taxon>
        <taxon>Methanobacteriota</taxon>
        <taxon>Archaeoglobi</taxon>
        <taxon>Archaeoglobales</taxon>
        <taxon>Archaeoglobaceae</taxon>
        <taxon>Geoglobus</taxon>
    </lineage>
</organism>
<dbReference type="Proteomes" id="UP000034723">
    <property type="component" value="Chromosome"/>
</dbReference>
<name>A0A0F7IGF0_9EURY</name>
<dbReference type="GeneID" id="24802905"/>
<dbReference type="STRING" id="113653.GAH_00319"/>
<dbReference type="AlphaFoldDB" id="A0A0F7IGF0"/>
<keyword evidence="4" id="KW-1185">Reference proteome</keyword>
<evidence type="ECO:0000313" key="4">
    <source>
        <dbReference type="Proteomes" id="UP000034723"/>
    </source>
</evidence>
<sequence>MSGRGRSSGENYRAITLRLEPTKKQKRLLERNLQTVVKMLEISRYEFQKQIYHKFKEEQFDVSSRLLDLMVQRISKSLMSNKVLPLDERNYKFVNPSGRGWFIEVLLRSAKGRSRKEAKELIPICRTDNKYYSDIIDGTAYPAVIYQQGDDYFLTVTIPVEKRWEDERPVVVIGIDLNQRKHAASLYNPETGRFEWNTFFDLEPVDRKIKEIQRKISQIQRGRKPTELTEEEREQINKLYERIRKVIDKGHGDFIRKLLEVADAYWEKGYDVVFAVEELKGITKRAGKDYAPFNRWLHSQWCYRRFGILLDSRQYEVVEVSPAYTSKLCHRCGSEVKIHGKHKRLITCPSCGLKDFSRDLNSARNIAIKAYKEFYAKRAKDAGNVEMEADAGIAG</sequence>
<dbReference type="EMBL" id="CP011267">
    <property type="protein sequence ID" value="AKG92328.1"/>
    <property type="molecule type" value="Genomic_DNA"/>
</dbReference>
<evidence type="ECO:0000313" key="3">
    <source>
        <dbReference type="EMBL" id="AKG92328.1"/>
    </source>
</evidence>
<proteinExistence type="predicted"/>
<dbReference type="InParanoid" id="A0A0F7IGF0"/>
<dbReference type="HOGENOM" id="CLU_697576_0_0_2"/>
<dbReference type="InterPro" id="IPR010095">
    <property type="entry name" value="Cas12f1-like_TNB"/>
</dbReference>
<keyword evidence="1" id="KW-0238">DNA-binding</keyword>
<gene>
    <name evidence="3" type="ORF">GAH_00319</name>
</gene>
<dbReference type="KEGG" id="gah:GAH_00319"/>
<feature type="domain" description="Cas12f1-like TNB" evidence="2">
    <location>
        <begin position="313"/>
        <end position="366"/>
    </location>
</feature>
<evidence type="ECO:0000256" key="1">
    <source>
        <dbReference type="ARBA" id="ARBA00023125"/>
    </source>
</evidence>
<dbReference type="Pfam" id="PF07282">
    <property type="entry name" value="Cas12f1-like_TNB"/>
    <property type="match status" value="1"/>
</dbReference>
<dbReference type="RefSeq" id="WP_156967355.1">
    <property type="nucleotide sequence ID" value="NZ_CP011267.1"/>
</dbReference>
<reference evidence="3 4" key="1">
    <citation type="submission" date="2015-04" db="EMBL/GenBank/DDBJ databases">
        <title>The complete genome sequence of the hyperthermophilic, obligate iron-reducing archaeon Geoglobus ahangari strain 234T.</title>
        <authorList>
            <person name="Manzella M.P."/>
            <person name="Holmes D.E."/>
            <person name="Rocheleau J.M."/>
            <person name="Chung A."/>
            <person name="Reguera G."/>
            <person name="Kashefi K."/>
        </authorList>
    </citation>
    <scope>NUCLEOTIDE SEQUENCE [LARGE SCALE GENOMIC DNA]</scope>
    <source>
        <strain evidence="3 4">234</strain>
    </source>
</reference>
<dbReference type="OrthoDB" id="33505at2157"/>